<feature type="compositionally biased region" description="Pro residues" evidence="1">
    <location>
        <begin position="42"/>
        <end position="61"/>
    </location>
</feature>
<gene>
    <name evidence="3" type="ORF">KR51_00033630</name>
</gene>
<evidence type="ECO:0000256" key="2">
    <source>
        <dbReference type="SAM" id="SignalP"/>
    </source>
</evidence>
<dbReference type="Proteomes" id="UP000016960">
    <property type="component" value="Unassembled WGS sequence"/>
</dbReference>
<dbReference type="InParanoid" id="U5D600"/>
<feature type="chain" id="PRO_5004658665" description="SPOR domain-containing protein" evidence="2">
    <location>
        <begin position="41"/>
        <end position="267"/>
    </location>
</feature>
<proteinExistence type="predicted"/>
<evidence type="ECO:0000313" key="3">
    <source>
        <dbReference type="EMBL" id="ERN40078.1"/>
    </source>
</evidence>
<keyword evidence="2" id="KW-0732">Signal</keyword>
<dbReference type="AlphaFoldDB" id="U5D600"/>
<dbReference type="PROSITE" id="PS51257">
    <property type="entry name" value="PROKAR_LIPOPROTEIN"/>
    <property type="match status" value="1"/>
</dbReference>
<dbReference type="RefSeq" id="WP_022608971.1">
    <property type="nucleotide sequence ID" value="NZ_ASSJ01000081.1"/>
</dbReference>
<reference evidence="3 4" key="1">
    <citation type="submission" date="2013-05" db="EMBL/GenBank/DDBJ databases">
        <title>Draft genome sequence of Rubidibacter lacunae KORDI 51-2.</title>
        <authorList>
            <person name="Choi D.H."/>
            <person name="Noh J.H."/>
            <person name="Kwon K.-K."/>
            <person name="Lee J.-H."/>
            <person name="Ryu J.-Y."/>
        </authorList>
    </citation>
    <scope>NUCLEOTIDE SEQUENCE [LARGE SCALE GENOMIC DNA]</scope>
    <source>
        <strain evidence="3 4">KORDI 51-2</strain>
    </source>
</reference>
<feature type="region of interest" description="Disordered" evidence="1">
    <location>
        <begin position="38"/>
        <end position="77"/>
    </location>
</feature>
<name>U5D600_9CHRO</name>
<evidence type="ECO:0000256" key="1">
    <source>
        <dbReference type="SAM" id="MobiDB-lite"/>
    </source>
</evidence>
<feature type="signal peptide" evidence="2">
    <location>
        <begin position="1"/>
        <end position="40"/>
    </location>
</feature>
<comment type="caution">
    <text evidence="3">The sequence shown here is derived from an EMBL/GenBank/DDBJ whole genome shotgun (WGS) entry which is preliminary data.</text>
</comment>
<feature type="region of interest" description="Disordered" evidence="1">
    <location>
        <begin position="152"/>
        <end position="175"/>
    </location>
</feature>
<organism evidence="3 4">
    <name type="scientific">Rubidibacter lacunae KORDI 51-2</name>
    <dbReference type="NCBI Taxonomy" id="582515"/>
    <lineage>
        <taxon>Bacteria</taxon>
        <taxon>Bacillati</taxon>
        <taxon>Cyanobacteriota</taxon>
        <taxon>Cyanophyceae</taxon>
        <taxon>Oscillatoriophycideae</taxon>
        <taxon>Chroococcales</taxon>
        <taxon>Aphanothecaceae</taxon>
        <taxon>Rubidibacter</taxon>
    </lineage>
</organism>
<accession>U5D600</accession>
<keyword evidence="4" id="KW-1185">Reference proteome</keyword>
<evidence type="ECO:0000313" key="4">
    <source>
        <dbReference type="Proteomes" id="UP000016960"/>
    </source>
</evidence>
<dbReference type="OrthoDB" id="466791at2"/>
<sequence length="267" mass="27620">MTRHPRLQPARFLFPSPTAVLACAIAVVGSILTSASPAGAQLPPPPPPDGGFTFEPPPASPGTPSYGTPTPAPAPTTRAGIYRVQVPANDSQMLWRVQAVVPNAFVRKGEGIIQAGLFSESVNALQLAQDLSVMGVAAQIVPLNGAPPIASTPFESGLTPPGQLPAPPVPSQPGTSPVAIAPEETARFNPIEGRMFFVTVSASPEEVETVAAAVQAAGAFPCTVQSRELDGEKVVTVGPFPSRSVARAWRGELRDAGLDAEIDKIDI</sequence>
<dbReference type="EMBL" id="ASSJ01000081">
    <property type="protein sequence ID" value="ERN40078.1"/>
    <property type="molecule type" value="Genomic_DNA"/>
</dbReference>
<protein>
    <recommendedName>
        <fullName evidence="5">SPOR domain-containing protein</fullName>
    </recommendedName>
</protein>
<dbReference type="STRING" id="582515.KR51_00033630"/>
<evidence type="ECO:0008006" key="5">
    <source>
        <dbReference type="Google" id="ProtNLM"/>
    </source>
</evidence>
<dbReference type="eggNOG" id="COG3147">
    <property type="taxonomic scope" value="Bacteria"/>
</dbReference>
<feature type="compositionally biased region" description="Pro residues" evidence="1">
    <location>
        <begin position="162"/>
        <end position="171"/>
    </location>
</feature>